<dbReference type="InterPro" id="IPR013022">
    <property type="entry name" value="Xyl_isomerase-like_TIM-brl"/>
</dbReference>
<dbReference type="AlphaFoldDB" id="A0A3D8LG10"/>
<dbReference type="RefSeq" id="WP_115564241.1">
    <property type="nucleotide sequence ID" value="NZ_QRGR01000004.1"/>
</dbReference>
<dbReference type="Proteomes" id="UP000256708">
    <property type="component" value="Unassembled WGS sequence"/>
</dbReference>
<keyword evidence="4" id="KW-1185">Reference proteome</keyword>
<sequence length="316" mass="35450">MNKRRSFLRYAGLMSAGVFMTPALISCGTNNEANEDTATTGATADTGTATANTDTAIGIQLYSLREQIGSEGIEVVIPKVAEAGYKKVETYGYSQENGFFGMEPSAFNDLLRSHNLTSPSGHYSMDPYLSGGNEEMLQSFIDAAKAIGQTYIVIPHIGDSLRQSADDYRKLAQRINEAAQKVNEEGLQLAYHNHAFEFDQFGDTTGYQILLEETDPELVKMELDLYWVYRAEKDPVAMMNENPNRFVMWHVKDMDRNDRTLNTEIGSGSIDYQSLFNQSASNVEHIYVEQENFAENMDPYQSIRQSHDYVTNTLLS</sequence>
<dbReference type="Gene3D" id="3.20.20.150">
    <property type="entry name" value="Divalent-metal-dependent TIM barrel enzymes"/>
    <property type="match status" value="1"/>
</dbReference>
<accession>A0A3D8LG10</accession>
<dbReference type="OrthoDB" id="9798407at2"/>
<name>A0A3D8LG10_9BACT</name>
<dbReference type="PANTHER" id="PTHR12110:SF41">
    <property type="entry name" value="INOSOSE DEHYDRATASE"/>
    <property type="match status" value="1"/>
</dbReference>
<comment type="caution">
    <text evidence="3">The sequence shown here is derived from an EMBL/GenBank/DDBJ whole genome shotgun (WGS) entry which is preliminary data.</text>
</comment>
<dbReference type="Pfam" id="PF01261">
    <property type="entry name" value="AP_endonuc_2"/>
    <property type="match status" value="1"/>
</dbReference>
<dbReference type="EMBL" id="QRGR01000004">
    <property type="protein sequence ID" value="RDV16381.1"/>
    <property type="molecule type" value="Genomic_DNA"/>
</dbReference>
<dbReference type="GO" id="GO:0016853">
    <property type="term" value="F:isomerase activity"/>
    <property type="evidence" value="ECO:0007669"/>
    <property type="project" value="UniProtKB-KW"/>
</dbReference>
<evidence type="ECO:0000313" key="3">
    <source>
        <dbReference type="EMBL" id="RDV16381.1"/>
    </source>
</evidence>
<dbReference type="PANTHER" id="PTHR12110">
    <property type="entry name" value="HYDROXYPYRUVATE ISOMERASE"/>
    <property type="match status" value="1"/>
</dbReference>
<evidence type="ECO:0000259" key="2">
    <source>
        <dbReference type="Pfam" id="PF01261"/>
    </source>
</evidence>
<evidence type="ECO:0000256" key="1">
    <source>
        <dbReference type="SAM" id="SignalP"/>
    </source>
</evidence>
<evidence type="ECO:0000313" key="4">
    <source>
        <dbReference type="Proteomes" id="UP000256708"/>
    </source>
</evidence>
<feature type="chain" id="PRO_5017606536" evidence="1">
    <location>
        <begin position="26"/>
        <end position="316"/>
    </location>
</feature>
<gene>
    <name evidence="3" type="ORF">DXT99_04045</name>
</gene>
<organism evidence="3 4">
    <name type="scientific">Pontibacter diazotrophicus</name>
    <dbReference type="NCBI Taxonomy" id="1400979"/>
    <lineage>
        <taxon>Bacteria</taxon>
        <taxon>Pseudomonadati</taxon>
        <taxon>Bacteroidota</taxon>
        <taxon>Cytophagia</taxon>
        <taxon>Cytophagales</taxon>
        <taxon>Hymenobacteraceae</taxon>
        <taxon>Pontibacter</taxon>
    </lineage>
</organism>
<dbReference type="PROSITE" id="PS51257">
    <property type="entry name" value="PROKAR_LIPOPROTEIN"/>
    <property type="match status" value="1"/>
</dbReference>
<feature type="domain" description="Xylose isomerase-like TIM barrel" evidence="2">
    <location>
        <begin position="79"/>
        <end position="278"/>
    </location>
</feature>
<dbReference type="InterPro" id="IPR050312">
    <property type="entry name" value="IolE/XylAMocC-like"/>
</dbReference>
<dbReference type="SUPFAM" id="SSF51658">
    <property type="entry name" value="Xylose isomerase-like"/>
    <property type="match status" value="1"/>
</dbReference>
<keyword evidence="3" id="KW-0413">Isomerase</keyword>
<keyword evidence="1" id="KW-0732">Signal</keyword>
<proteinExistence type="predicted"/>
<reference evidence="4" key="1">
    <citation type="submission" date="2018-08" db="EMBL/GenBank/DDBJ databases">
        <authorList>
            <person name="Liu Z.-W."/>
            <person name="Du Z.-J."/>
        </authorList>
    </citation>
    <scope>NUCLEOTIDE SEQUENCE [LARGE SCALE GENOMIC DNA]</scope>
    <source>
        <strain evidence="4">H4X</strain>
    </source>
</reference>
<feature type="signal peptide" evidence="1">
    <location>
        <begin position="1"/>
        <end position="25"/>
    </location>
</feature>
<protein>
    <submittedName>
        <fullName evidence="3">Sugar phosphate isomerase/epimerase</fullName>
    </submittedName>
</protein>
<dbReference type="InterPro" id="IPR036237">
    <property type="entry name" value="Xyl_isomerase-like_sf"/>
</dbReference>